<dbReference type="EMBL" id="HACG01031706">
    <property type="protein sequence ID" value="CEK78571.1"/>
    <property type="molecule type" value="Transcribed_RNA"/>
</dbReference>
<accession>A0A0B7AEU3</accession>
<dbReference type="AlphaFoldDB" id="A0A0B7AEU3"/>
<name>A0A0B7AEU3_9EUPU</name>
<organism evidence="1">
    <name type="scientific">Arion vulgaris</name>
    <dbReference type="NCBI Taxonomy" id="1028688"/>
    <lineage>
        <taxon>Eukaryota</taxon>
        <taxon>Metazoa</taxon>
        <taxon>Spiralia</taxon>
        <taxon>Lophotrochozoa</taxon>
        <taxon>Mollusca</taxon>
        <taxon>Gastropoda</taxon>
        <taxon>Heterobranchia</taxon>
        <taxon>Euthyneura</taxon>
        <taxon>Panpulmonata</taxon>
        <taxon>Eupulmonata</taxon>
        <taxon>Stylommatophora</taxon>
        <taxon>Helicina</taxon>
        <taxon>Arionoidea</taxon>
        <taxon>Arionidae</taxon>
        <taxon>Arion</taxon>
    </lineage>
</organism>
<sequence length="54" mass="6325">MQQLAQKLFMINYNGQNSCPTPKTNEQANKLDVTMKTKSSTEYQYFIDLHIKKI</sequence>
<proteinExistence type="predicted"/>
<protein>
    <submittedName>
        <fullName evidence="1">Uncharacterized protein</fullName>
    </submittedName>
</protein>
<evidence type="ECO:0000313" key="1">
    <source>
        <dbReference type="EMBL" id="CEK78571.1"/>
    </source>
</evidence>
<reference evidence="1" key="1">
    <citation type="submission" date="2014-12" db="EMBL/GenBank/DDBJ databases">
        <title>Insight into the proteome of Arion vulgaris.</title>
        <authorList>
            <person name="Aradska J."/>
            <person name="Bulat T."/>
            <person name="Smidak R."/>
            <person name="Sarate P."/>
            <person name="Gangsoo J."/>
            <person name="Sialana F."/>
            <person name="Bilban M."/>
            <person name="Lubec G."/>
        </authorList>
    </citation>
    <scope>NUCLEOTIDE SEQUENCE</scope>
    <source>
        <tissue evidence="1">Skin</tissue>
    </source>
</reference>
<gene>
    <name evidence="1" type="primary">ORF110856</name>
</gene>